<proteinExistence type="predicted"/>
<dbReference type="GO" id="GO:0016020">
    <property type="term" value="C:membrane"/>
    <property type="evidence" value="ECO:0007669"/>
    <property type="project" value="InterPro"/>
</dbReference>
<dbReference type="PANTHER" id="PTHR24421">
    <property type="entry name" value="NITRATE/NITRITE SENSOR PROTEIN NARX-RELATED"/>
    <property type="match status" value="1"/>
</dbReference>
<name>A0A3S4V5Q3_9ACTO</name>
<dbReference type="EC" id="2.7.13.3" evidence="2"/>
<keyword evidence="4 11" id="KW-0808">Transferase</keyword>
<dbReference type="OrthoDB" id="227596at2"/>
<keyword evidence="9" id="KW-1133">Transmembrane helix</keyword>
<evidence type="ECO:0000256" key="9">
    <source>
        <dbReference type="SAM" id="Phobius"/>
    </source>
</evidence>
<dbReference type="GO" id="GO:0046983">
    <property type="term" value="F:protein dimerization activity"/>
    <property type="evidence" value="ECO:0007669"/>
    <property type="project" value="InterPro"/>
</dbReference>
<evidence type="ECO:0000256" key="8">
    <source>
        <dbReference type="ARBA" id="ARBA00023012"/>
    </source>
</evidence>
<comment type="catalytic activity">
    <reaction evidence="1">
        <text>ATP + protein L-histidine = ADP + protein N-phospho-L-histidine.</text>
        <dbReference type="EC" id="2.7.13.3"/>
    </reaction>
</comment>
<dbReference type="PANTHER" id="PTHR24421:SF10">
    <property type="entry name" value="NITRATE_NITRITE SENSOR PROTEIN NARQ"/>
    <property type="match status" value="1"/>
</dbReference>
<keyword evidence="12" id="KW-1185">Reference proteome</keyword>
<protein>
    <recommendedName>
        <fullName evidence="2">histidine kinase</fullName>
        <ecNumber evidence="2">2.7.13.3</ecNumber>
    </recommendedName>
</protein>
<dbReference type="InterPro" id="IPR050482">
    <property type="entry name" value="Sensor_HK_TwoCompSys"/>
</dbReference>
<evidence type="ECO:0000256" key="3">
    <source>
        <dbReference type="ARBA" id="ARBA00022553"/>
    </source>
</evidence>
<evidence type="ECO:0000313" key="11">
    <source>
        <dbReference type="EMBL" id="VEG29360.1"/>
    </source>
</evidence>
<dbReference type="AlphaFoldDB" id="A0A3S4V5Q3"/>
<sequence length="318" mass="32208">MRAPGPVRRLLGVPAAARSRARARARWTATVLGLAILLLVGISPGPVPAAWVHVPAWVLLVVLVSALIWLRRRDRIAYEAALTEQAARAAVAEDRLAIARDLHDLVSGGLGAITVRAAVAQRLDSDEAGLRTALAEVEETSRAATAELRSMLAVLRGQDPAPEPVLGAPPLAEAVASAAAGARDLGLEVRTRVDPGAADAAAGALALAVVREGLANVARHAGPVGVDVVVQADGEALQVEVLDDGPAPGWVPQPGTGTGLAALDERLRAAGARLRAGPCGEGGGLEGLAGAPGAGADGARARGYRLSARIPLESGAAR</sequence>
<evidence type="ECO:0000256" key="1">
    <source>
        <dbReference type="ARBA" id="ARBA00000085"/>
    </source>
</evidence>
<evidence type="ECO:0000256" key="6">
    <source>
        <dbReference type="ARBA" id="ARBA00022777"/>
    </source>
</evidence>
<evidence type="ECO:0000256" key="5">
    <source>
        <dbReference type="ARBA" id="ARBA00022741"/>
    </source>
</evidence>
<dbReference type="InterPro" id="IPR011712">
    <property type="entry name" value="Sig_transdc_His_kin_sub3_dim/P"/>
</dbReference>
<feature type="transmembrane region" description="Helical" evidence="9">
    <location>
        <begin position="27"/>
        <end position="44"/>
    </location>
</feature>
<evidence type="ECO:0000256" key="2">
    <source>
        <dbReference type="ARBA" id="ARBA00012438"/>
    </source>
</evidence>
<dbReference type="GO" id="GO:0000155">
    <property type="term" value="F:phosphorelay sensor kinase activity"/>
    <property type="evidence" value="ECO:0007669"/>
    <property type="project" value="InterPro"/>
</dbReference>
<dbReference type="KEGG" id="ahw:NCTC11636_02009"/>
<dbReference type="GO" id="GO:0005524">
    <property type="term" value="F:ATP binding"/>
    <property type="evidence" value="ECO:0007669"/>
    <property type="project" value="UniProtKB-KW"/>
</dbReference>
<dbReference type="EMBL" id="LR134350">
    <property type="protein sequence ID" value="VEG29360.1"/>
    <property type="molecule type" value="Genomic_DNA"/>
</dbReference>
<feature type="transmembrane region" description="Helical" evidence="9">
    <location>
        <begin position="50"/>
        <end position="70"/>
    </location>
</feature>
<accession>A0A3S4V5Q3</accession>
<keyword evidence="6 11" id="KW-0418">Kinase</keyword>
<evidence type="ECO:0000256" key="4">
    <source>
        <dbReference type="ARBA" id="ARBA00022679"/>
    </source>
</evidence>
<dbReference type="SUPFAM" id="SSF55874">
    <property type="entry name" value="ATPase domain of HSP90 chaperone/DNA topoisomerase II/histidine kinase"/>
    <property type="match status" value="1"/>
</dbReference>
<evidence type="ECO:0000259" key="10">
    <source>
        <dbReference type="Pfam" id="PF07730"/>
    </source>
</evidence>
<keyword evidence="3" id="KW-0597">Phosphoprotein</keyword>
<feature type="domain" description="Signal transduction histidine kinase subgroup 3 dimerisation and phosphoacceptor" evidence="10">
    <location>
        <begin position="95"/>
        <end position="158"/>
    </location>
</feature>
<reference evidence="11 12" key="1">
    <citation type="submission" date="2018-12" db="EMBL/GenBank/DDBJ databases">
        <authorList>
            <consortium name="Pathogen Informatics"/>
        </authorList>
    </citation>
    <scope>NUCLEOTIDE SEQUENCE [LARGE SCALE GENOMIC DNA]</scope>
    <source>
        <strain evidence="11 12">NCTC11636</strain>
    </source>
</reference>
<evidence type="ECO:0000256" key="7">
    <source>
        <dbReference type="ARBA" id="ARBA00022840"/>
    </source>
</evidence>
<gene>
    <name evidence="11" type="primary">devS_2</name>
    <name evidence="11" type="ORF">NCTC11636_02009</name>
</gene>
<dbReference type="Proteomes" id="UP000266895">
    <property type="component" value="Chromosome"/>
</dbReference>
<keyword evidence="5" id="KW-0547">Nucleotide-binding</keyword>
<keyword evidence="9" id="KW-0472">Membrane</keyword>
<keyword evidence="8" id="KW-0902">Two-component regulatory system</keyword>
<evidence type="ECO:0000313" key="12">
    <source>
        <dbReference type="Proteomes" id="UP000266895"/>
    </source>
</evidence>
<dbReference type="Pfam" id="PF07730">
    <property type="entry name" value="HisKA_3"/>
    <property type="match status" value="1"/>
</dbReference>
<keyword evidence="7" id="KW-0067">ATP-binding</keyword>
<keyword evidence="9" id="KW-0812">Transmembrane</keyword>
<dbReference type="Gene3D" id="3.30.565.10">
    <property type="entry name" value="Histidine kinase-like ATPase, C-terminal domain"/>
    <property type="match status" value="1"/>
</dbReference>
<dbReference type="InterPro" id="IPR036890">
    <property type="entry name" value="HATPase_C_sf"/>
</dbReference>
<dbReference type="Gene3D" id="1.20.5.1930">
    <property type="match status" value="1"/>
</dbReference>
<organism evidence="11 12">
    <name type="scientific">Actinomyces howellii</name>
    <dbReference type="NCBI Taxonomy" id="52771"/>
    <lineage>
        <taxon>Bacteria</taxon>
        <taxon>Bacillati</taxon>
        <taxon>Actinomycetota</taxon>
        <taxon>Actinomycetes</taxon>
        <taxon>Actinomycetales</taxon>
        <taxon>Actinomycetaceae</taxon>
        <taxon>Actinomyces</taxon>
    </lineage>
</organism>